<comment type="caution">
    <text evidence="2">The sequence shown here is derived from an EMBL/GenBank/DDBJ whole genome shotgun (WGS) entry which is preliminary data.</text>
</comment>
<name>A0ABR0FK75_9PEZI</name>
<evidence type="ECO:0000313" key="2">
    <source>
        <dbReference type="EMBL" id="KAK4644224.1"/>
    </source>
</evidence>
<evidence type="ECO:0000256" key="1">
    <source>
        <dbReference type="SAM" id="MobiDB-lite"/>
    </source>
</evidence>
<gene>
    <name evidence="2" type="ORF">QC761_302920</name>
</gene>
<reference evidence="2 3" key="1">
    <citation type="journal article" date="2023" name="bioRxiv">
        <title>High-quality genome assemblies of four members of thePodospora anserinaspecies complex.</title>
        <authorList>
            <person name="Ament-Velasquez S.L."/>
            <person name="Vogan A.A."/>
            <person name="Wallerman O."/>
            <person name="Hartmann F."/>
            <person name="Gautier V."/>
            <person name="Silar P."/>
            <person name="Giraud T."/>
            <person name="Johannesson H."/>
        </authorList>
    </citation>
    <scope>NUCLEOTIDE SEQUENCE [LARGE SCALE GENOMIC DNA]</scope>
    <source>
        <strain evidence="2 3">CBS 112042</strain>
    </source>
</reference>
<accession>A0ABR0FK75</accession>
<keyword evidence="3" id="KW-1185">Reference proteome</keyword>
<dbReference type="Proteomes" id="UP001322138">
    <property type="component" value="Unassembled WGS sequence"/>
</dbReference>
<evidence type="ECO:0008006" key="4">
    <source>
        <dbReference type="Google" id="ProtNLM"/>
    </source>
</evidence>
<evidence type="ECO:0000313" key="3">
    <source>
        <dbReference type="Proteomes" id="UP001322138"/>
    </source>
</evidence>
<sequence length="286" mass="31063">MGGREGITSQRPLLRPSRRYRNGLNVHRHSSSQHKYKAHLLRQHSSSSSSSPPALNHLQQSSSRPDPFTTAKMKYTTASALLLQATTALAGPIIEARQQPRAVFTRVATQTGQGCEGSFIFYDDANQIATVTYPNYGVTLPSGPREESCTTTLQVSFPVGQCTAGTALGTTTGTVYLPSNGITAFFTARDYAIQPTIGTITDVSPNGQWTGARSAEPYILRDSISYRLTPPNPQNSLVNFTVFGDLSLQPENAGGGSLTVEQFVFDIRNQSACKFDFNHGVVKKRQ</sequence>
<dbReference type="RefSeq" id="XP_062733200.1">
    <property type="nucleotide sequence ID" value="XM_062877433.1"/>
</dbReference>
<proteinExistence type="predicted"/>
<organism evidence="2 3">
    <name type="scientific">Podospora bellae-mahoneyi</name>
    <dbReference type="NCBI Taxonomy" id="2093777"/>
    <lineage>
        <taxon>Eukaryota</taxon>
        <taxon>Fungi</taxon>
        <taxon>Dikarya</taxon>
        <taxon>Ascomycota</taxon>
        <taxon>Pezizomycotina</taxon>
        <taxon>Sordariomycetes</taxon>
        <taxon>Sordariomycetidae</taxon>
        <taxon>Sordariales</taxon>
        <taxon>Podosporaceae</taxon>
        <taxon>Podospora</taxon>
    </lineage>
</organism>
<feature type="region of interest" description="Disordered" evidence="1">
    <location>
        <begin position="1"/>
        <end position="69"/>
    </location>
</feature>
<dbReference type="EMBL" id="JAFFGZ010000005">
    <property type="protein sequence ID" value="KAK4644224.1"/>
    <property type="molecule type" value="Genomic_DNA"/>
</dbReference>
<feature type="compositionally biased region" description="Basic residues" evidence="1">
    <location>
        <begin position="16"/>
        <end position="42"/>
    </location>
</feature>
<protein>
    <recommendedName>
        <fullName evidence="4">Ubiquitin 3 binding protein But2 C-terminal domain-containing protein</fullName>
    </recommendedName>
</protein>
<dbReference type="GeneID" id="87896915"/>